<comment type="caution">
    <text evidence="1">The sequence shown here is derived from an EMBL/GenBank/DDBJ whole genome shotgun (WGS) entry which is preliminary data.</text>
</comment>
<organism evidence="1">
    <name type="scientific">Thermus caliditerrae</name>
    <dbReference type="NCBI Taxonomy" id="1330700"/>
    <lineage>
        <taxon>Bacteria</taxon>
        <taxon>Thermotogati</taxon>
        <taxon>Deinococcota</taxon>
        <taxon>Deinococci</taxon>
        <taxon>Thermales</taxon>
        <taxon>Thermaceae</taxon>
        <taxon>Thermus</taxon>
    </lineage>
</organism>
<proteinExistence type="predicted"/>
<protein>
    <submittedName>
        <fullName evidence="1">Uncharacterized protein</fullName>
    </submittedName>
</protein>
<reference evidence="1" key="1">
    <citation type="journal article" date="2020" name="mSystems">
        <title>Genome- and Community-Level Interaction Insights into Carbon Utilization and Element Cycling Functions of Hydrothermarchaeota in Hydrothermal Sediment.</title>
        <authorList>
            <person name="Zhou Z."/>
            <person name="Liu Y."/>
            <person name="Xu W."/>
            <person name="Pan J."/>
            <person name="Luo Z.H."/>
            <person name="Li M."/>
        </authorList>
    </citation>
    <scope>NUCLEOTIDE SEQUENCE [LARGE SCALE GENOMIC DNA]</scope>
    <source>
        <strain evidence="1">SpSt-1071</strain>
    </source>
</reference>
<gene>
    <name evidence="1" type="ORF">ENM28_02570</name>
</gene>
<dbReference type="AlphaFoldDB" id="A0A7C5RE51"/>
<accession>A0A7C5RE51</accession>
<evidence type="ECO:0000313" key="1">
    <source>
        <dbReference type="EMBL" id="HHM67599.1"/>
    </source>
</evidence>
<sequence>MFYLKSGKTAFTGKRISDSAVKYHAMNIGVIAVDPEAIRDGTVDPKEDFPAGVEVVITSMPPEGAVVLRPAPKEWVVEE</sequence>
<dbReference type="EMBL" id="DRXE01000091">
    <property type="protein sequence ID" value="HHM67599.1"/>
    <property type="molecule type" value="Genomic_DNA"/>
</dbReference>
<name>A0A7C5RE51_9DEIN</name>